<protein>
    <submittedName>
        <fullName evidence="1">Uncharacterized protein</fullName>
    </submittedName>
</protein>
<name>A0A9N9Q9C5_9HELO</name>
<evidence type="ECO:0000313" key="1">
    <source>
        <dbReference type="EMBL" id="CAG8978841.1"/>
    </source>
</evidence>
<gene>
    <name evidence="1" type="ORF">HYALB_00008496</name>
</gene>
<organism evidence="1 2">
    <name type="scientific">Hymenoscyphus albidus</name>
    <dbReference type="NCBI Taxonomy" id="595503"/>
    <lineage>
        <taxon>Eukaryota</taxon>
        <taxon>Fungi</taxon>
        <taxon>Dikarya</taxon>
        <taxon>Ascomycota</taxon>
        <taxon>Pezizomycotina</taxon>
        <taxon>Leotiomycetes</taxon>
        <taxon>Helotiales</taxon>
        <taxon>Helotiaceae</taxon>
        <taxon>Hymenoscyphus</taxon>
    </lineage>
</organism>
<evidence type="ECO:0000313" key="2">
    <source>
        <dbReference type="Proteomes" id="UP000701801"/>
    </source>
</evidence>
<accession>A0A9N9Q9C5</accession>
<comment type="caution">
    <text evidence="1">The sequence shown here is derived from an EMBL/GenBank/DDBJ whole genome shotgun (WGS) entry which is preliminary data.</text>
</comment>
<dbReference type="OrthoDB" id="3200163at2759"/>
<reference evidence="1" key="1">
    <citation type="submission" date="2021-07" db="EMBL/GenBank/DDBJ databases">
        <authorList>
            <person name="Durling M."/>
        </authorList>
    </citation>
    <scope>NUCLEOTIDE SEQUENCE</scope>
</reference>
<dbReference type="AlphaFoldDB" id="A0A9N9Q9C5"/>
<keyword evidence="2" id="KW-1185">Reference proteome</keyword>
<dbReference type="Proteomes" id="UP000701801">
    <property type="component" value="Unassembled WGS sequence"/>
</dbReference>
<dbReference type="EMBL" id="CAJVRM010000284">
    <property type="protein sequence ID" value="CAG8978841.1"/>
    <property type="molecule type" value="Genomic_DNA"/>
</dbReference>
<proteinExistence type="predicted"/>
<sequence length="316" mass="36520">MAILFSRNAFAGFSIHENKEMIKLLVPAADWSELSNATRAGRLWYFLSFYSLNEPETLSFIHNKYEVSFPELSSAEILVGLNYVDDTRIKLHLLQFILFGRNIDSVLCRNEVETKYYGSFNLLRLFAIALRNSFSKYTIRGVDTEEALPILQQLIRGGSNLHTTIARWERCLDCGACHSASTTSFGGMFTGWNKRVKTSRIKNLVRYWLRALQDSGVDLHEYGRRKKEISNGGSSLNVHWHAHQGKRYRLMSFTFGPAPEDWELFYTEDNISTEVLEFWDMVDHPERALSGAWVEDLFEPNSETTCADIWDNFIWP</sequence>